<reference evidence="2 3" key="1">
    <citation type="submission" date="2019-04" db="EMBL/GenBank/DDBJ databases">
        <title>Friends and foes A comparative genomics study of 23 Aspergillus species from section Flavi.</title>
        <authorList>
            <consortium name="DOE Joint Genome Institute"/>
            <person name="Kjaerbolling I."/>
            <person name="Vesth T."/>
            <person name="Frisvad J.C."/>
            <person name="Nybo J.L."/>
            <person name="Theobald S."/>
            <person name="Kildgaard S."/>
            <person name="Isbrandt T."/>
            <person name="Kuo A."/>
            <person name="Sato A."/>
            <person name="Lyhne E.K."/>
            <person name="Kogle M.E."/>
            <person name="Wiebenga A."/>
            <person name="Kun R.S."/>
            <person name="Lubbers R.J."/>
            <person name="Makela M.R."/>
            <person name="Barry K."/>
            <person name="Chovatia M."/>
            <person name="Clum A."/>
            <person name="Daum C."/>
            <person name="Haridas S."/>
            <person name="He G."/>
            <person name="LaButti K."/>
            <person name="Lipzen A."/>
            <person name="Mondo S."/>
            <person name="Riley R."/>
            <person name="Salamov A."/>
            <person name="Simmons B.A."/>
            <person name="Magnuson J.K."/>
            <person name="Henrissat B."/>
            <person name="Mortensen U.H."/>
            <person name="Larsen T.O."/>
            <person name="Devries R.P."/>
            <person name="Grigoriev I.V."/>
            <person name="Machida M."/>
            <person name="Baker S.E."/>
            <person name="Andersen M.R."/>
        </authorList>
    </citation>
    <scope>NUCLEOTIDE SEQUENCE [LARGE SCALE GENOMIC DNA]</scope>
    <source>
        <strain evidence="2 3">CBS 151.66</strain>
    </source>
</reference>
<evidence type="ECO:0000256" key="1">
    <source>
        <dbReference type="SAM" id="Phobius"/>
    </source>
</evidence>
<sequence>MALPPAQPYFSHHYDRGQNVPGPSSGRCFMDDSAHNWGEQMDKCRLKYLLVDRNRTPGVLFLLVITTFFCLLRYLTLNVQTGITFITTSSQVVLPDPD</sequence>
<dbReference type="Proteomes" id="UP000326565">
    <property type="component" value="Unassembled WGS sequence"/>
</dbReference>
<keyword evidence="3" id="KW-1185">Reference proteome</keyword>
<evidence type="ECO:0000313" key="2">
    <source>
        <dbReference type="EMBL" id="KAB8074417.1"/>
    </source>
</evidence>
<evidence type="ECO:0000313" key="3">
    <source>
        <dbReference type="Proteomes" id="UP000326565"/>
    </source>
</evidence>
<feature type="transmembrane region" description="Helical" evidence="1">
    <location>
        <begin position="58"/>
        <end position="75"/>
    </location>
</feature>
<accession>A0A5N5X335</accession>
<name>A0A5N5X335_9EURO</name>
<protein>
    <submittedName>
        <fullName evidence="2">Uncharacterized protein</fullName>
    </submittedName>
</protein>
<organism evidence="2 3">
    <name type="scientific">Aspergillus leporis</name>
    <dbReference type="NCBI Taxonomy" id="41062"/>
    <lineage>
        <taxon>Eukaryota</taxon>
        <taxon>Fungi</taxon>
        <taxon>Dikarya</taxon>
        <taxon>Ascomycota</taxon>
        <taxon>Pezizomycotina</taxon>
        <taxon>Eurotiomycetes</taxon>
        <taxon>Eurotiomycetidae</taxon>
        <taxon>Eurotiales</taxon>
        <taxon>Aspergillaceae</taxon>
        <taxon>Aspergillus</taxon>
        <taxon>Aspergillus subgen. Circumdati</taxon>
    </lineage>
</organism>
<proteinExistence type="predicted"/>
<keyword evidence="1" id="KW-0472">Membrane</keyword>
<keyword evidence="1" id="KW-0812">Transmembrane</keyword>
<gene>
    <name evidence="2" type="ORF">BDV29DRAFT_123354</name>
</gene>
<dbReference type="AlphaFoldDB" id="A0A5N5X335"/>
<dbReference type="EMBL" id="ML732210">
    <property type="protein sequence ID" value="KAB8074417.1"/>
    <property type="molecule type" value="Genomic_DNA"/>
</dbReference>
<keyword evidence="1" id="KW-1133">Transmembrane helix</keyword>